<evidence type="ECO:0000256" key="2">
    <source>
        <dbReference type="SAM" id="Phobius"/>
    </source>
</evidence>
<dbReference type="Proteomes" id="UP001374579">
    <property type="component" value="Unassembled WGS sequence"/>
</dbReference>
<keyword evidence="2" id="KW-0812">Transmembrane</keyword>
<feature type="compositionally biased region" description="Basic and acidic residues" evidence="1">
    <location>
        <begin position="54"/>
        <end position="68"/>
    </location>
</feature>
<gene>
    <name evidence="3" type="ORF">V1264_000951</name>
</gene>
<organism evidence="3 4">
    <name type="scientific">Littorina saxatilis</name>
    <dbReference type="NCBI Taxonomy" id="31220"/>
    <lineage>
        <taxon>Eukaryota</taxon>
        <taxon>Metazoa</taxon>
        <taxon>Spiralia</taxon>
        <taxon>Lophotrochozoa</taxon>
        <taxon>Mollusca</taxon>
        <taxon>Gastropoda</taxon>
        <taxon>Caenogastropoda</taxon>
        <taxon>Littorinimorpha</taxon>
        <taxon>Littorinoidea</taxon>
        <taxon>Littorinidae</taxon>
        <taxon>Littorina</taxon>
    </lineage>
</organism>
<feature type="transmembrane region" description="Helical" evidence="2">
    <location>
        <begin position="301"/>
        <end position="325"/>
    </location>
</feature>
<evidence type="ECO:0000313" key="4">
    <source>
        <dbReference type="Proteomes" id="UP001374579"/>
    </source>
</evidence>
<sequence length="372" mass="40758">MELNLPPHTADVINTSYVTDPSDITDDIHRPEFITHGGRTASGPIPETYNMDTAEPRLDSSRIHDRSGDISFDVSFTEPGPDAPRPKSSRKYGGSKNVSFDESFTNAHSVSFTAPETDNRRAADISIDLSPAENAAYEAREHYPEDRLTENDDQNRAQTTNGQPAGVNDSFDSVLLEGDSKAEAHDVLGGLRGLENEAYGYDGDAETDLSYSFQGSPTSLEPPVMRDPNPFPVLERPASGHYRKNPVVEKKKTPMSPGPFDPQVGVYLNPPLAIKKDEPSDNTKVRKRIPRPPSKWRFKCAFCWSCVACMVGNFLCAIPALRYAVTAKESSKIGDYNSAHSYLRKTAIFATLAIALAVGGWTVLILYLSGSL</sequence>
<name>A0AAN9C035_9CAEN</name>
<dbReference type="EMBL" id="JBAMIC010000001">
    <property type="protein sequence ID" value="KAK7114998.1"/>
    <property type="molecule type" value="Genomic_DNA"/>
</dbReference>
<feature type="transmembrane region" description="Helical" evidence="2">
    <location>
        <begin position="346"/>
        <end position="368"/>
    </location>
</feature>
<comment type="caution">
    <text evidence="3">The sequence shown here is derived from an EMBL/GenBank/DDBJ whole genome shotgun (WGS) entry which is preliminary data.</text>
</comment>
<keyword evidence="4" id="KW-1185">Reference proteome</keyword>
<proteinExistence type="predicted"/>
<dbReference type="AlphaFoldDB" id="A0AAN9C035"/>
<feature type="region of interest" description="Disordered" evidence="1">
    <location>
        <begin position="20"/>
        <end position="100"/>
    </location>
</feature>
<evidence type="ECO:0000313" key="3">
    <source>
        <dbReference type="EMBL" id="KAK7114998.1"/>
    </source>
</evidence>
<accession>A0AAN9C035</accession>
<keyword evidence="2" id="KW-1133">Transmembrane helix</keyword>
<feature type="compositionally biased region" description="Basic and acidic residues" evidence="1">
    <location>
        <begin position="145"/>
        <end position="155"/>
    </location>
</feature>
<reference evidence="3 4" key="1">
    <citation type="submission" date="2024-02" db="EMBL/GenBank/DDBJ databases">
        <title>Chromosome-scale genome assembly of the rough periwinkle Littorina saxatilis.</title>
        <authorList>
            <person name="De Jode A."/>
            <person name="Faria R."/>
            <person name="Formenti G."/>
            <person name="Sims Y."/>
            <person name="Smith T.P."/>
            <person name="Tracey A."/>
            <person name="Wood J.M.D."/>
            <person name="Zagrodzka Z.B."/>
            <person name="Johannesson K."/>
            <person name="Butlin R.K."/>
            <person name="Leder E.H."/>
        </authorList>
    </citation>
    <scope>NUCLEOTIDE SEQUENCE [LARGE SCALE GENOMIC DNA]</scope>
    <source>
        <strain evidence="3">Snail1</strain>
        <tissue evidence="3">Muscle</tissue>
    </source>
</reference>
<feature type="region of interest" description="Disordered" evidence="1">
    <location>
        <begin position="145"/>
        <end position="168"/>
    </location>
</feature>
<protein>
    <submittedName>
        <fullName evidence="3">Uncharacterized protein</fullName>
    </submittedName>
</protein>
<keyword evidence="2" id="KW-0472">Membrane</keyword>
<evidence type="ECO:0000256" key="1">
    <source>
        <dbReference type="SAM" id="MobiDB-lite"/>
    </source>
</evidence>